<dbReference type="GO" id="GO:0000184">
    <property type="term" value="P:nuclear-transcribed mRNA catabolic process, nonsense-mediated decay"/>
    <property type="evidence" value="ECO:0007669"/>
    <property type="project" value="UniProtKB-KW"/>
</dbReference>
<comment type="subcellular location">
    <subcellularLocation>
        <location evidence="2">Cell projection</location>
        <location evidence="2">Dendrite</location>
    </subcellularLocation>
    <subcellularLocation>
        <location evidence="1">Cytoplasm</location>
        <location evidence="1">Stress granule</location>
    </subcellularLocation>
    <subcellularLocation>
        <location evidence="4">Cytoplasm</location>
        <location evidence="4">Perinuclear region</location>
    </subcellularLocation>
    <subcellularLocation>
        <location evidence="3">Nucleus speckle</location>
    </subcellularLocation>
</comment>
<sequence length="599" mass="66211">MDVAAVSLVIEGVETPEITTDDSNSSTAAACIDVIAPTTNSPVSGKDLKNSTEELLPSHTNSGDKIIFERSMVESEIEQSSRTEAAGMIDTCENENILGNMNTDKQEADLSILASETAKILVINDDASSPASEQNSVGKKMPASVEDSTGHFISSESSRTKVESDANSIPADAIGVESSSLAGKEVDKASDERMRGTGREAEKVETVDDKEDDDENHFTETNFATQIDGASEDDIIEIDTEKKEETEEFQDEEADDYCDEEQEEEPDDDEIEGNPAYIPKSGRYYMHDSRNIDDERIHEPSSHSRADGKWKHDRFDERTQRPKTKRELMNKYGYDIRHETDSNELNGTNGSVSQPRRVRNTSQGRYGGNRGGGGRGRREDRRPIHRGVRRSSSRGGHRGERYQSLSQQRDQPGTRVFKNTPPFTQRGNVNRRSNHRSHHRNEEQIRDKQQNNGGNRESGFSAGNSDDMATRERDATGHTGGKRYSTQRLATNYVPPPTGQQPLAPPPPPGTGPIPMLPPPDWHQPAYQTQPPATVPPPPATPAAAPPPPIAVSAPVHNFRSSDIVYFDPQPQQLYRTPIPPRAKKRLEIVPPQQTKSSS</sequence>
<dbReference type="OrthoDB" id="657902at2759"/>
<feature type="compositionally biased region" description="Basic residues" evidence="18">
    <location>
        <begin position="383"/>
        <end position="396"/>
    </location>
</feature>
<accession>A0A0N5CVR9</accession>
<keyword evidence="13" id="KW-0694">RNA-binding</keyword>
<feature type="region of interest" description="Disordered" evidence="18">
    <location>
        <begin position="575"/>
        <end position="599"/>
    </location>
</feature>
<keyword evidence="17" id="KW-0966">Cell projection</keyword>
<keyword evidence="14" id="KW-0866">Nonsense-mediated mRNA decay</keyword>
<evidence type="ECO:0000256" key="11">
    <source>
        <dbReference type="ARBA" id="ARBA00022816"/>
    </source>
</evidence>
<comment type="similarity">
    <text evidence="5">Belongs to the CASC3 family.</text>
</comment>
<keyword evidence="11" id="KW-0509">mRNA transport</keyword>
<feature type="compositionally biased region" description="Polar residues" evidence="18">
    <location>
        <begin position="343"/>
        <end position="354"/>
    </location>
</feature>
<dbReference type="PANTHER" id="PTHR13434">
    <property type="entry name" value="PROTEIN CASC3"/>
    <property type="match status" value="1"/>
</dbReference>
<feature type="compositionally biased region" description="Basic and acidic residues" evidence="18">
    <location>
        <begin position="440"/>
        <end position="449"/>
    </location>
</feature>
<evidence type="ECO:0000313" key="22">
    <source>
        <dbReference type="WBParaSite" id="TCLT_0000441801-mRNA-1"/>
    </source>
</evidence>
<reference evidence="20 21" key="2">
    <citation type="submission" date="2018-11" db="EMBL/GenBank/DDBJ databases">
        <authorList>
            <consortium name="Pathogen Informatics"/>
        </authorList>
    </citation>
    <scope>NUCLEOTIDE SEQUENCE [LARGE SCALE GENOMIC DNA]</scope>
</reference>
<keyword evidence="12" id="KW-0810">Translation regulation</keyword>
<dbReference type="GO" id="GO:0003729">
    <property type="term" value="F:mRNA binding"/>
    <property type="evidence" value="ECO:0007669"/>
    <property type="project" value="InterPro"/>
</dbReference>
<feature type="compositionally biased region" description="Basic and acidic residues" evidence="18">
    <location>
        <begin position="184"/>
        <end position="207"/>
    </location>
</feature>
<feature type="domain" description="Btz" evidence="19">
    <location>
        <begin position="244"/>
        <end position="341"/>
    </location>
</feature>
<feature type="compositionally biased region" description="Pro residues" evidence="18">
    <location>
        <begin position="494"/>
        <end position="522"/>
    </location>
</feature>
<keyword evidence="10" id="KW-0747">Spliceosome</keyword>
<dbReference type="Pfam" id="PF09405">
    <property type="entry name" value="Btz"/>
    <property type="match status" value="1"/>
</dbReference>
<evidence type="ECO:0000256" key="13">
    <source>
        <dbReference type="ARBA" id="ARBA00022884"/>
    </source>
</evidence>
<evidence type="ECO:0000256" key="8">
    <source>
        <dbReference type="ARBA" id="ARBA00022490"/>
    </source>
</evidence>
<dbReference type="GO" id="GO:0006417">
    <property type="term" value="P:regulation of translation"/>
    <property type="evidence" value="ECO:0007669"/>
    <property type="project" value="UniProtKB-KW"/>
</dbReference>
<proteinExistence type="inferred from homology"/>
<dbReference type="OMA" id="IDTCENE"/>
<dbReference type="InterPro" id="IPR028544">
    <property type="entry name" value="CASC3"/>
</dbReference>
<dbReference type="EMBL" id="UYYF01004287">
    <property type="protein sequence ID" value="VDN01512.1"/>
    <property type="molecule type" value="Genomic_DNA"/>
</dbReference>
<evidence type="ECO:0000256" key="10">
    <source>
        <dbReference type="ARBA" id="ARBA00022728"/>
    </source>
</evidence>
<dbReference type="GO" id="GO:0010494">
    <property type="term" value="C:cytoplasmic stress granule"/>
    <property type="evidence" value="ECO:0007669"/>
    <property type="project" value="UniProtKB-SubCell"/>
</dbReference>
<gene>
    <name evidence="20" type="ORF">TCLT_LOCUS4407</name>
</gene>
<evidence type="ECO:0000256" key="18">
    <source>
        <dbReference type="SAM" id="MobiDB-lite"/>
    </source>
</evidence>
<dbReference type="GO" id="GO:0006397">
    <property type="term" value="P:mRNA processing"/>
    <property type="evidence" value="ECO:0007669"/>
    <property type="project" value="UniProtKB-KW"/>
</dbReference>
<reference evidence="22" key="1">
    <citation type="submission" date="2017-02" db="UniProtKB">
        <authorList>
            <consortium name="WormBaseParasite"/>
        </authorList>
    </citation>
    <scope>IDENTIFICATION</scope>
</reference>
<evidence type="ECO:0000256" key="17">
    <source>
        <dbReference type="ARBA" id="ARBA00023273"/>
    </source>
</evidence>
<dbReference type="AlphaFoldDB" id="A0A0N5CVR9"/>
<dbReference type="GO" id="GO:0016607">
    <property type="term" value="C:nuclear speck"/>
    <property type="evidence" value="ECO:0007669"/>
    <property type="project" value="UniProtKB-SubCell"/>
</dbReference>
<keyword evidence="21" id="KW-1185">Reference proteome</keyword>
<evidence type="ECO:0000256" key="14">
    <source>
        <dbReference type="ARBA" id="ARBA00023161"/>
    </source>
</evidence>
<feature type="compositionally biased region" description="Pro residues" evidence="18">
    <location>
        <begin position="533"/>
        <end position="550"/>
    </location>
</feature>
<dbReference type="GO" id="GO:0051028">
    <property type="term" value="P:mRNA transport"/>
    <property type="evidence" value="ECO:0007669"/>
    <property type="project" value="UniProtKB-KW"/>
</dbReference>
<dbReference type="GO" id="GO:0048471">
    <property type="term" value="C:perinuclear region of cytoplasm"/>
    <property type="evidence" value="ECO:0007669"/>
    <property type="project" value="UniProtKB-SubCell"/>
</dbReference>
<keyword evidence="16" id="KW-0539">Nucleus</keyword>
<evidence type="ECO:0000256" key="9">
    <source>
        <dbReference type="ARBA" id="ARBA00022664"/>
    </source>
</evidence>
<dbReference type="PANTHER" id="PTHR13434:SF0">
    <property type="entry name" value="PROTEIN CASC3"/>
    <property type="match status" value="1"/>
</dbReference>
<dbReference type="GO" id="GO:0008380">
    <property type="term" value="P:RNA splicing"/>
    <property type="evidence" value="ECO:0007669"/>
    <property type="project" value="UniProtKB-KW"/>
</dbReference>
<feature type="region of interest" description="Disordered" evidence="18">
    <location>
        <begin position="128"/>
        <end position="554"/>
    </location>
</feature>
<evidence type="ECO:0000256" key="2">
    <source>
        <dbReference type="ARBA" id="ARBA00004279"/>
    </source>
</evidence>
<dbReference type="GO" id="GO:0035145">
    <property type="term" value="C:exon-exon junction complex"/>
    <property type="evidence" value="ECO:0007669"/>
    <property type="project" value="InterPro"/>
</dbReference>
<keyword evidence="7" id="KW-0813">Transport</keyword>
<keyword evidence="9" id="KW-0507">mRNA processing</keyword>
<dbReference type="GO" id="GO:0030425">
    <property type="term" value="C:dendrite"/>
    <property type="evidence" value="ECO:0007669"/>
    <property type="project" value="UniProtKB-SubCell"/>
</dbReference>
<evidence type="ECO:0000256" key="16">
    <source>
        <dbReference type="ARBA" id="ARBA00023242"/>
    </source>
</evidence>
<dbReference type="InterPro" id="IPR018545">
    <property type="entry name" value="Btz_dom"/>
</dbReference>
<protein>
    <recommendedName>
        <fullName evidence="6">Protein CASC3</fullName>
    </recommendedName>
</protein>
<dbReference type="Proteomes" id="UP000276776">
    <property type="component" value="Unassembled WGS sequence"/>
</dbReference>
<evidence type="ECO:0000256" key="5">
    <source>
        <dbReference type="ARBA" id="ARBA00009548"/>
    </source>
</evidence>
<feature type="compositionally biased region" description="Basic and acidic residues" evidence="18">
    <location>
        <begin position="285"/>
        <end position="341"/>
    </location>
</feature>
<evidence type="ECO:0000256" key="15">
    <source>
        <dbReference type="ARBA" id="ARBA00023187"/>
    </source>
</evidence>
<evidence type="ECO:0000256" key="4">
    <source>
        <dbReference type="ARBA" id="ARBA00004556"/>
    </source>
</evidence>
<evidence type="ECO:0000256" key="3">
    <source>
        <dbReference type="ARBA" id="ARBA00004324"/>
    </source>
</evidence>
<feature type="compositionally biased region" description="Polar residues" evidence="18">
    <location>
        <begin position="128"/>
        <end position="137"/>
    </location>
</feature>
<dbReference type="WBParaSite" id="TCLT_0000441801-mRNA-1">
    <property type="protein sequence ID" value="TCLT_0000441801-mRNA-1"/>
    <property type="gene ID" value="TCLT_0000441801"/>
</dbReference>
<feature type="compositionally biased region" description="Acidic residues" evidence="18">
    <location>
        <begin position="246"/>
        <end position="272"/>
    </location>
</feature>
<organism evidence="22">
    <name type="scientific">Thelazia callipaeda</name>
    <name type="common">Oriental eyeworm</name>
    <name type="synonym">Parasitic nematode</name>
    <dbReference type="NCBI Taxonomy" id="103827"/>
    <lineage>
        <taxon>Eukaryota</taxon>
        <taxon>Metazoa</taxon>
        <taxon>Ecdysozoa</taxon>
        <taxon>Nematoda</taxon>
        <taxon>Chromadorea</taxon>
        <taxon>Rhabditida</taxon>
        <taxon>Spirurina</taxon>
        <taxon>Spiruromorpha</taxon>
        <taxon>Thelazioidea</taxon>
        <taxon>Thelaziidae</taxon>
        <taxon>Thelazia</taxon>
    </lineage>
</organism>
<evidence type="ECO:0000259" key="19">
    <source>
        <dbReference type="SMART" id="SM01044"/>
    </source>
</evidence>
<dbReference type="SMART" id="SM01044">
    <property type="entry name" value="Btz"/>
    <property type="match status" value="1"/>
</dbReference>
<keyword evidence="15" id="KW-0508">mRNA splicing</keyword>
<evidence type="ECO:0000256" key="12">
    <source>
        <dbReference type="ARBA" id="ARBA00022845"/>
    </source>
</evidence>
<dbReference type="GO" id="GO:0005681">
    <property type="term" value="C:spliceosomal complex"/>
    <property type="evidence" value="ECO:0007669"/>
    <property type="project" value="UniProtKB-KW"/>
</dbReference>
<evidence type="ECO:0000313" key="20">
    <source>
        <dbReference type="EMBL" id="VDN01512.1"/>
    </source>
</evidence>
<keyword evidence="8" id="KW-0963">Cytoplasm</keyword>
<feature type="compositionally biased region" description="Gly residues" evidence="18">
    <location>
        <begin position="365"/>
        <end position="374"/>
    </location>
</feature>
<evidence type="ECO:0000313" key="21">
    <source>
        <dbReference type="Proteomes" id="UP000276776"/>
    </source>
</evidence>
<name>A0A0N5CVR9_THECL</name>
<evidence type="ECO:0000256" key="1">
    <source>
        <dbReference type="ARBA" id="ARBA00004210"/>
    </source>
</evidence>
<evidence type="ECO:0000256" key="7">
    <source>
        <dbReference type="ARBA" id="ARBA00022448"/>
    </source>
</evidence>
<evidence type="ECO:0000256" key="6">
    <source>
        <dbReference type="ARBA" id="ARBA00019964"/>
    </source>
</evidence>
<dbReference type="STRING" id="103827.A0A0N5CVR9"/>